<reference evidence="4" key="1">
    <citation type="journal article" date="2019" name="Nat. Commun.">
        <title>Expansion of phycobilisome linker gene families in mesophilic red algae.</title>
        <authorList>
            <person name="Lee J."/>
            <person name="Kim D."/>
            <person name="Bhattacharya D."/>
            <person name="Yoon H.S."/>
        </authorList>
    </citation>
    <scope>NUCLEOTIDE SEQUENCE [LARGE SCALE GENOMIC DNA]</scope>
    <source>
        <strain evidence="4">CCMP 1328</strain>
    </source>
</reference>
<evidence type="ECO:0000313" key="4">
    <source>
        <dbReference type="Proteomes" id="UP000324585"/>
    </source>
</evidence>
<accession>A0A5J4Z2F8</accession>
<feature type="region of interest" description="Disordered" evidence="1">
    <location>
        <begin position="715"/>
        <end position="793"/>
    </location>
</feature>
<dbReference type="Gene3D" id="3.40.50.300">
    <property type="entry name" value="P-loop containing nucleotide triphosphate hydrolases"/>
    <property type="match status" value="1"/>
</dbReference>
<feature type="compositionally biased region" description="Basic and acidic residues" evidence="1">
    <location>
        <begin position="224"/>
        <end position="243"/>
    </location>
</feature>
<keyword evidence="2" id="KW-0812">Transmembrane</keyword>
<feature type="compositionally biased region" description="Polar residues" evidence="1">
    <location>
        <begin position="715"/>
        <end position="743"/>
    </location>
</feature>
<dbReference type="EMBL" id="VRMN01000002">
    <property type="protein sequence ID" value="KAA8497332.1"/>
    <property type="molecule type" value="Genomic_DNA"/>
</dbReference>
<sequence>MGSEVSTALRGHEDWPPRAVAGTRDCRCIPLQSICGSGGFRQAKGEVSSSSAPVLSSYSRASAAVTRGCPAGCGRGNMDVEKQETDTGLPCLKSMAPERQRYIVVMFVLLSIVAGVATFVSTFPPTTDPAAYMVITSTVGSAQDRDMRAETHKQVAMSVQATTSQTEADGLVEKSTPGEVIESGRAEREEPDVQDHHAKPTDVTVEEVEHAESPSEPTVQPDARSPRAELDVKDSRTEDDGPELRASLESSPDDDSKDTMSTSPIDSGSPAPAKDASVQDSAADASSLASESREASPSDGQTPDAKNDMKDTLEHAEKETPGEHPKTMDGASTAEPAPANDGARPEQDGVREQETMPASETSKEGEGQEATRSLVAHPSIIAAETARRSPRDSCKLRACEESGNVRPLLCRFLYGAGPNPILNNETVVIYNKPLKQSSTTIYGLMMAWYEAYGYEAGNRPPLDAKLDKDVTRAISSPSAQRLAVELARKVKFWGWHIELSNTDLSILYRLRGNDDNFIISSLRDPPSQVVSYFFETKKNVPAEQISVEDLIGFIMRQGRNNNYAYHYGSPGSWAYTADCQQLDLTAKRAEVAQYVKRYDFLFSTNELSDDFDLFNRAFAVDPPIEGSENLRPGQYKLSDELIHSARVRAVIDANMCLDKIMYEELSRRRKFLEHLYRGNIDWGCDAQSDGALASASGIANDSARASTSLDLATVGSSVEQTSTPRAPVSVPQNSPIVTPTPLNSVELAPGTPTSAPMPLLPPTSAEKRSPSPPEQQNKVAGAVGHPSTFRNTRKQDPCRLSACLKSGSVRPLLCQYLFGGGTNPMLNNNTAVVYNKPMKQGSTTIYHRLKDYYELQGYRVGDKLDKNVTEFPHTSIPSAERLQLAREVKYWGWHMQLSAEHVEYFTKLRGNDDIFLITSLRDPFSQVVSYFFEAHKHESATELSVQDLVDFIGLQGKNNNYAYHYGLSGAWAYKANCSEIHKERIRWRSEIGAYVGRYDYVFHSDKLENDFRQLNRVFMIHPPIPGEGNLRKGQYKLPDDIIESEPVRRAFNEHMCLDRLFHEELFNRRTYLQRLYRDGDMGWRCPVS</sequence>
<dbReference type="Proteomes" id="UP000324585">
    <property type="component" value="Unassembled WGS sequence"/>
</dbReference>
<evidence type="ECO:0000256" key="1">
    <source>
        <dbReference type="SAM" id="MobiDB-lite"/>
    </source>
</evidence>
<feature type="transmembrane region" description="Helical" evidence="2">
    <location>
        <begin position="102"/>
        <end position="123"/>
    </location>
</feature>
<feature type="compositionally biased region" description="Low complexity" evidence="1">
    <location>
        <begin position="273"/>
        <end position="290"/>
    </location>
</feature>
<comment type="caution">
    <text evidence="3">The sequence shown here is derived from an EMBL/GenBank/DDBJ whole genome shotgun (WGS) entry which is preliminary data.</text>
</comment>
<feature type="compositionally biased region" description="Polar residues" evidence="1">
    <location>
        <begin position="157"/>
        <end position="167"/>
    </location>
</feature>
<gene>
    <name evidence="3" type="ORF">FVE85_1061</name>
</gene>
<name>A0A5J4Z2F8_PORPP</name>
<feature type="region of interest" description="Disordered" evidence="1">
    <location>
        <begin position="144"/>
        <end position="387"/>
    </location>
</feature>
<dbReference type="AlphaFoldDB" id="A0A5J4Z2F8"/>
<dbReference type="InterPro" id="IPR027417">
    <property type="entry name" value="P-loop_NTPase"/>
</dbReference>
<feature type="compositionally biased region" description="Basic and acidic residues" evidence="1">
    <location>
        <begin position="305"/>
        <end position="327"/>
    </location>
</feature>
<proteinExistence type="predicted"/>
<keyword evidence="2" id="KW-1133">Transmembrane helix</keyword>
<evidence type="ECO:0000256" key="2">
    <source>
        <dbReference type="SAM" id="Phobius"/>
    </source>
</evidence>
<feature type="compositionally biased region" description="Basic and acidic residues" evidence="1">
    <location>
        <begin position="144"/>
        <end position="153"/>
    </location>
</feature>
<keyword evidence="2" id="KW-0472">Membrane</keyword>
<feature type="compositionally biased region" description="Basic and acidic residues" evidence="1">
    <location>
        <begin position="343"/>
        <end position="354"/>
    </location>
</feature>
<organism evidence="3 4">
    <name type="scientific">Porphyridium purpureum</name>
    <name type="common">Red alga</name>
    <name type="synonym">Porphyridium cruentum</name>
    <dbReference type="NCBI Taxonomy" id="35688"/>
    <lineage>
        <taxon>Eukaryota</taxon>
        <taxon>Rhodophyta</taxon>
        <taxon>Bangiophyceae</taxon>
        <taxon>Porphyridiales</taxon>
        <taxon>Porphyridiaceae</taxon>
        <taxon>Porphyridium</taxon>
    </lineage>
</organism>
<feature type="compositionally biased region" description="Basic and acidic residues" evidence="1">
    <location>
        <begin position="182"/>
        <end position="200"/>
    </location>
</feature>
<evidence type="ECO:0000313" key="3">
    <source>
        <dbReference type="EMBL" id="KAA8497332.1"/>
    </source>
</evidence>
<protein>
    <submittedName>
        <fullName evidence="3">Uncharacterized protein</fullName>
    </submittedName>
</protein>
<keyword evidence="4" id="KW-1185">Reference proteome</keyword>